<proteinExistence type="predicted"/>
<dbReference type="EMBL" id="VSSQ01098948">
    <property type="protein sequence ID" value="MPN41714.1"/>
    <property type="molecule type" value="Genomic_DNA"/>
</dbReference>
<organism evidence="2">
    <name type="scientific">bioreactor metagenome</name>
    <dbReference type="NCBI Taxonomy" id="1076179"/>
    <lineage>
        <taxon>unclassified sequences</taxon>
        <taxon>metagenomes</taxon>
        <taxon>ecological metagenomes</taxon>
    </lineage>
</organism>
<evidence type="ECO:0000313" key="2">
    <source>
        <dbReference type="EMBL" id="MPN41714.1"/>
    </source>
</evidence>
<feature type="region of interest" description="Disordered" evidence="1">
    <location>
        <begin position="1"/>
        <end position="70"/>
    </location>
</feature>
<feature type="compositionally biased region" description="Polar residues" evidence="1">
    <location>
        <begin position="14"/>
        <end position="33"/>
    </location>
</feature>
<dbReference type="AlphaFoldDB" id="A0A645HZY3"/>
<gene>
    <name evidence="2" type="ORF">SDC9_189269</name>
</gene>
<evidence type="ECO:0000256" key="1">
    <source>
        <dbReference type="SAM" id="MobiDB-lite"/>
    </source>
</evidence>
<reference evidence="2" key="1">
    <citation type="submission" date="2019-08" db="EMBL/GenBank/DDBJ databases">
        <authorList>
            <person name="Kucharzyk K."/>
            <person name="Murdoch R.W."/>
            <person name="Higgins S."/>
            <person name="Loffler F."/>
        </authorList>
    </citation>
    <scope>NUCLEOTIDE SEQUENCE</scope>
</reference>
<comment type="caution">
    <text evidence="2">The sequence shown here is derived from an EMBL/GenBank/DDBJ whole genome shotgun (WGS) entry which is preliminary data.</text>
</comment>
<sequence>MRYVTQHLHRGIQQAFSPTRKTADQSQRQANRSTDGESDQRAPGTDGQMLPKLAAGGKRPEGFDNTLRRG</sequence>
<protein>
    <submittedName>
        <fullName evidence="2">Uncharacterized protein</fullName>
    </submittedName>
</protein>
<accession>A0A645HZY3</accession>
<name>A0A645HZY3_9ZZZZ</name>